<organism evidence="2 3">
    <name type="scientific">Trifolium pratense</name>
    <name type="common">Red clover</name>
    <dbReference type="NCBI Taxonomy" id="57577"/>
    <lineage>
        <taxon>Eukaryota</taxon>
        <taxon>Viridiplantae</taxon>
        <taxon>Streptophyta</taxon>
        <taxon>Embryophyta</taxon>
        <taxon>Tracheophyta</taxon>
        <taxon>Spermatophyta</taxon>
        <taxon>Magnoliopsida</taxon>
        <taxon>eudicotyledons</taxon>
        <taxon>Gunneridae</taxon>
        <taxon>Pentapetalae</taxon>
        <taxon>rosids</taxon>
        <taxon>fabids</taxon>
        <taxon>Fabales</taxon>
        <taxon>Fabaceae</taxon>
        <taxon>Papilionoideae</taxon>
        <taxon>50 kb inversion clade</taxon>
        <taxon>NPAAA clade</taxon>
        <taxon>Hologalegina</taxon>
        <taxon>IRL clade</taxon>
        <taxon>Trifolieae</taxon>
        <taxon>Trifolium</taxon>
    </lineage>
</organism>
<feature type="compositionally biased region" description="Low complexity" evidence="1">
    <location>
        <begin position="22"/>
        <end position="35"/>
    </location>
</feature>
<feature type="region of interest" description="Disordered" evidence="1">
    <location>
        <begin position="14"/>
        <end position="35"/>
    </location>
</feature>
<feature type="non-terminal residue" evidence="2">
    <location>
        <position position="1"/>
    </location>
</feature>
<evidence type="ECO:0000313" key="2">
    <source>
        <dbReference type="EMBL" id="PNX68615.1"/>
    </source>
</evidence>
<proteinExistence type="predicted"/>
<evidence type="ECO:0000256" key="1">
    <source>
        <dbReference type="SAM" id="MobiDB-lite"/>
    </source>
</evidence>
<dbReference type="Proteomes" id="UP000236291">
    <property type="component" value="Unassembled WGS sequence"/>
</dbReference>
<name>A0A2K3KQP0_TRIPR</name>
<dbReference type="AlphaFoldDB" id="A0A2K3KQP0"/>
<reference evidence="2 3" key="1">
    <citation type="journal article" date="2014" name="Am. J. Bot.">
        <title>Genome assembly and annotation for red clover (Trifolium pratense; Fabaceae).</title>
        <authorList>
            <person name="Istvanek J."/>
            <person name="Jaros M."/>
            <person name="Krenek A."/>
            <person name="Repkova J."/>
        </authorList>
    </citation>
    <scope>NUCLEOTIDE SEQUENCE [LARGE SCALE GENOMIC DNA]</scope>
    <source>
        <strain evidence="3">cv. Tatra</strain>
        <tissue evidence="2">Young leaves</tissue>
    </source>
</reference>
<protein>
    <submittedName>
        <fullName evidence="2">Uncharacterized protein</fullName>
    </submittedName>
</protein>
<evidence type="ECO:0000313" key="3">
    <source>
        <dbReference type="Proteomes" id="UP000236291"/>
    </source>
</evidence>
<sequence length="62" mass="6988">EVHGGDLRTFDTYRTSLHNHHNPLSSSANSNLLEAPSPQELVLQYDFHRPLQAPQLSHTQLA</sequence>
<reference evidence="2 3" key="2">
    <citation type="journal article" date="2017" name="Front. Plant Sci.">
        <title>Gene Classification and Mining of Molecular Markers Useful in Red Clover (Trifolium pratense) Breeding.</title>
        <authorList>
            <person name="Istvanek J."/>
            <person name="Dluhosova J."/>
            <person name="Dluhos P."/>
            <person name="Patkova L."/>
            <person name="Nedelnik J."/>
            <person name="Repkova J."/>
        </authorList>
    </citation>
    <scope>NUCLEOTIDE SEQUENCE [LARGE SCALE GENOMIC DNA]</scope>
    <source>
        <strain evidence="3">cv. Tatra</strain>
        <tissue evidence="2">Young leaves</tissue>
    </source>
</reference>
<accession>A0A2K3KQP0</accession>
<dbReference type="EMBL" id="ASHM01231232">
    <property type="protein sequence ID" value="PNX68615.1"/>
    <property type="molecule type" value="Genomic_DNA"/>
</dbReference>
<gene>
    <name evidence="2" type="ORF">L195_g064059</name>
</gene>
<comment type="caution">
    <text evidence="2">The sequence shown here is derived from an EMBL/GenBank/DDBJ whole genome shotgun (WGS) entry which is preliminary data.</text>
</comment>